<proteinExistence type="predicted"/>
<protein>
    <submittedName>
        <fullName evidence="2">DUF2939 domain-containing protein</fullName>
    </submittedName>
</protein>
<evidence type="ECO:0000256" key="1">
    <source>
        <dbReference type="SAM" id="MobiDB-lite"/>
    </source>
</evidence>
<organism evidence="2 3">
    <name type="scientific">Luteimonas padinae</name>
    <dbReference type="NCBI Taxonomy" id="1714359"/>
    <lineage>
        <taxon>Bacteria</taxon>
        <taxon>Pseudomonadati</taxon>
        <taxon>Pseudomonadota</taxon>
        <taxon>Gammaproteobacteria</taxon>
        <taxon>Lysobacterales</taxon>
        <taxon>Lysobacteraceae</taxon>
        <taxon>Luteimonas</taxon>
    </lineage>
</organism>
<dbReference type="Proteomes" id="UP001589898">
    <property type="component" value="Unassembled WGS sequence"/>
</dbReference>
<comment type="caution">
    <text evidence="2">The sequence shown here is derived from an EMBL/GenBank/DDBJ whole genome shotgun (WGS) entry which is preliminary data.</text>
</comment>
<dbReference type="InterPro" id="IPR021330">
    <property type="entry name" value="DUF2939"/>
</dbReference>
<dbReference type="RefSeq" id="WP_189495092.1">
    <property type="nucleotide sequence ID" value="NZ_BMZT01000002.1"/>
</dbReference>
<reference evidence="2 3" key="1">
    <citation type="submission" date="2024-09" db="EMBL/GenBank/DDBJ databases">
        <authorList>
            <person name="Sun Q."/>
            <person name="Mori K."/>
        </authorList>
    </citation>
    <scope>NUCLEOTIDE SEQUENCE [LARGE SCALE GENOMIC DNA]</scope>
    <source>
        <strain evidence="2 3">KCTC 52403</strain>
    </source>
</reference>
<feature type="region of interest" description="Disordered" evidence="1">
    <location>
        <begin position="120"/>
        <end position="141"/>
    </location>
</feature>
<keyword evidence="3" id="KW-1185">Reference proteome</keyword>
<evidence type="ECO:0000313" key="2">
    <source>
        <dbReference type="EMBL" id="MFC0718836.1"/>
    </source>
</evidence>
<dbReference type="Pfam" id="PF11159">
    <property type="entry name" value="DUF2939"/>
    <property type="match status" value="1"/>
</dbReference>
<name>A0ABV6SZG6_9GAMM</name>
<sequence>MADSRRLKSLGWIAALVLVALLAWTASGPWRAVAGIRQAAQAGDARALARHVDFPALRASLKPQVQDRIVRAAGVDAQAGPFAAFGLSVASGLAGGLVDAMVTPAGLGAMMEGRKVWNRLGNVPPSARGDTSAQPGPVPEPRLRFESLSRASATVSSGDGGELVLVLTRKGTRWRLSEVRLPPA</sequence>
<evidence type="ECO:0000313" key="3">
    <source>
        <dbReference type="Proteomes" id="UP001589898"/>
    </source>
</evidence>
<accession>A0ABV6SZG6</accession>
<gene>
    <name evidence="2" type="ORF">ACFFFU_13975</name>
</gene>
<dbReference type="EMBL" id="JBHLTF010000033">
    <property type="protein sequence ID" value="MFC0718836.1"/>
    <property type="molecule type" value="Genomic_DNA"/>
</dbReference>